<evidence type="ECO:0000313" key="2">
    <source>
        <dbReference type="EMBL" id="KAJ1921018.1"/>
    </source>
</evidence>
<sequence>MIGWGIAFSIGAIAATVSYEKYYLRISGGDKKNAGEWDKTSHISGDTDAFKALKKQEEDERKAHADQISAKIQQTDIIKDLESNDEFVELPFLVHIPEGANLEHSLINSTLKGPHKLAVAPRVFIKKDRQKMVAVFHLGRSLCGHKRVVHGGMIATMFDEMTARPALLNLPRYTGFTAYLNVNYRLPVLADQVLTIECGVDRIDGRKVFVKGVLKDHKGSVLSDCDALFVSPKDTSMLPDNSVWVKKIEKQLGL</sequence>
<accession>A0A9W8A1K4</accession>
<dbReference type="PANTHER" id="PTHR47260">
    <property type="entry name" value="UPF0644 PROTEIN PB2B4.06"/>
    <property type="match status" value="1"/>
</dbReference>
<dbReference type="InterPro" id="IPR029069">
    <property type="entry name" value="HotDog_dom_sf"/>
</dbReference>
<dbReference type="AlphaFoldDB" id="A0A9W8A1K4"/>
<organism evidence="2 3">
    <name type="scientific">Mycoemilia scoparia</name>
    <dbReference type="NCBI Taxonomy" id="417184"/>
    <lineage>
        <taxon>Eukaryota</taxon>
        <taxon>Fungi</taxon>
        <taxon>Fungi incertae sedis</taxon>
        <taxon>Zoopagomycota</taxon>
        <taxon>Kickxellomycotina</taxon>
        <taxon>Kickxellomycetes</taxon>
        <taxon>Kickxellales</taxon>
        <taxon>Kickxellaceae</taxon>
        <taxon>Mycoemilia</taxon>
    </lineage>
</organism>
<evidence type="ECO:0000313" key="3">
    <source>
        <dbReference type="Proteomes" id="UP001150538"/>
    </source>
</evidence>
<dbReference type="InterPro" id="IPR006683">
    <property type="entry name" value="Thioestr_dom"/>
</dbReference>
<dbReference type="CDD" id="cd03443">
    <property type="entry name" value="PaaI_thioesterase"/>
    <property type="match status" value="1"/>
</dbReference>
<keyword evidence="3" id="KW-1185">Reference proteome</keyword>
<dbReference type="EMBL" id="JANBPU010000007">
    <property type="protein sequence ID" value="KAJ1921018.1"/>
    <property type="molecule type" value="Genomic_DNA"/>
</dbReference>
<dbReference type="Pfam" id="PF03061">
    <property type="entry name" value="4HBT"/>
    <property type="match status" value="1"/>
</dbReference>
<comment type="caution">
    <text evidence="2">The sequence shown here is derived from an EMBL/GenBank/DDBJ whole genome shotgun (WGS) entry which is preliminary data.</text>
</comment>
<protein>
    <recommendedName>
        <fullName evidence="1">Thioesterase domain-containing protein</fullName>
    </recommendedName>
</protein>
<dbReference type="Proteomes" id="UP001150538">
    <property type="component" value="Unassembled WGS sequence"/>
</dbReference>
<dbReference type="Gene3D" id="3.10.129.10">
    <property type="entry name" value="Hotdog Thioesterase"/>
    <property type="match status" value="1"/>
</dbReference>
<proteinExistence type="predicted"/>
<dbReference type="OrthoDB" id="506431at2759"/>
<evidence type="ECO:0000259" key="1">
    <source>
        <dbReference type="Pfam" id="PF03061"/>
    </source>
</evidence>
<reference evidence="2" key="1">
    <citation type="submission" date="2022-07" db="EMBL/GenBank/DDBJ databases">
        <title>Phylogenomic reconstructions and comparative analyses of Kickxellomycotina fungi.</title>
        <authorList>
            <person name="Reynolds N.K."/>
            <person name="Stajich J.E."/>
            <person name="Barry K."/>
            <person name="Grigoriev I.V."/>
            <person name="Crous P."/>
            <person name="Smith M.E."/>
        </authorList>
    </citation>
    <scope>NUCLEOTIDE SEQUENCE</scope>
    <source>
        <strain evidence="2">NBRC 100468</strain>
    </source>
</reference>
<name>A0A9W8A1K4_9FUNG</name>
<dbReference type="InterPro" id="IPR052061">
    <property type="entry name" value="PTE-AB_protein"/>
</dbReference>
<dbReference type="SUPFAM" id="SSF54637">
    <property type="entry name" value="Thioesterase/thiol ester dehydrase-isomerase"/>
    <property type="match status" value="1"/>
</dbReference>
<dbReference type="PANTHER" id="PTHR47260:SF1">
    <property type="entry name" value="UPF0644 PROTEIN PB2B4.06"/>
    <property type="match status" value="1"/>
</dbReference>
<gene>
    <name evidence="2" type="ORF">H4219_000876</name>
</gene>
<feature type="domain" description="Thioesterase" evidence="1">
    <location>
        <begin position="148"/>
        <end position="220"/>
    </location>
</feature>